<feature type="transmembrane region" description="Helical" evidence="1">
    <location>
        <begin position="81"/>
        <end position="100"/>
    </location>
</feature>
<evidence type="ECO:0000313" key="3">
    <source>
        <dbReference type="EMBL" id="VAW01678.1"/>
    </source>
</evidence>
<dbReference type="AlphaFoldDB" id="A0A3B0S9F1"/>
<organism evidence="3">
    <name type="scientific">hydrothermal vent metagenome</name>
    <dbReference type="NCBI Taxonomy" id="652676"/>
    <lineage>
        <taxon>unclassified sequences</taxon>
        <taxon>metagenomes</taxon>
        <taxon>ecological metagenomes</taxon>
    </lineage>
</organism>
<feature type="transmembrane region" description="Helical" evidence="1">
    <location>
        <begin position="224"/>
        <end position="244"/>
    </location>
</feature>
<dbReference type="SUPFAM" id="SSF103473">
    <property type="entry name" value="MFS general substrate transporter"/>
    <property type="match status" value="1"/>
</dbReference>
<feature type="transmembrane region" description="Helical" evidence="1">
    <location>
        <begin position="51"/>
        <end position="69"/>
    </location>
</feature>
<dbReference type="Gene3D" id="1.20.1250.20">
    <property type="entry name" value="MFS general substrate transporter like domains"/>
    <property type="match status" value="1"/>
</dbReference>
<feature type="transmembrane region" description="Helical" evidence="1">
    <location>
        <begin position="355"/>
        <end position="378"/>
    </location>
</feature>
<dbReference type="InterPro" id="IPR011701">
    <property type="entry name" value="MFS"/>
</dbReference>
<name>A0A3B0S9F1_9ZZZZ</name>
<feature type="transmembrane region" description="Helical" evidence="1">
    <location>
        <begin position="291"/>
        <end position="310"/>
    </location>
</feature>
<keyword evidence="1" id="KW-1133">Transmembrane helix</keyword>
<dbReference type="PANTHER" id="PTHR23534:SF1">
    <property type="entry name" value="MAJOR FACILITATOR SUPERFAMILY PROTEIN"/>
    <property type="match status" value="1"/>
</dbReference>
<sequence>MKYPAKNKPDHSRRNIILLFLSQAVALTSTITMVTYSALVGRMLTESTSMATIPAAAGLVAAALTAYPASMFMKKYGRRKGFQLGAVFALLAGFMTFYGIFTASFIVFTLGVLIHGIFQSFAAFYRFTALEITAPHMHKQAVSYVLAGGLLAAFMAPGAAQYFESSFYLPIQYAGTYILVIILSFLTQFLLLFLKFPSQTVTIEEEKTVEGPQPSLLEVLKRPAFLCASLNAAGAYLIMSYVMTSSPMEIVEYCGFPVSDAASVIQWHVAAMFLPAFFCGSLIARYGSVRIIFTGMLCLTASAIFAIQGLELVNFYGSLILLGMGWNFMFTAGTTLLAHAHSAAEKAHVQGINDFVVYGLTAIATLSSGFMLETIGWINMNKLVFGVLALLLV</sequence>
<keyword evidence="1" id="KW-0472">Membrane</keyword>
<protein>
    <recommendedName>
        <fullName evidence="2">Major facilitator superfamily (MFS) profile domain-containing protein</fullName>
    </recommendedName>
</protein>
<feature type="transmembrane region" description="Helical" evidence="1">
    <location>
        <begin position="141"/>
        <end position="163"/>
    </location>
</feature>
<feature type="transmembrane region" description="Helical" evidence="1">
    <location>
        <begin position="175"/>
        <end position="194"/>
    </location>
</feature>
<feature type="transmembrane region" description="Helical" evidence="1">
    <location>
        <begin position="316"/>
        <end position="343"/>
    </location>
</feature>
<dbReference type="InterPro" id="IPR036259">
    <property type="entry name" value="MFS_trans_sf"/>
</dbReference>
<dbReference type="EMBL" id="UOEJ01000151">
    <property type="protein sequence ID" value="VAW01678.1"/>
    <property type="molecule type" value="Genomic_DNA"/>
</dbReference>
<feature type="domain" description="Major facilitator superfamily (MFS) profile" evidence="2">
    <location>
        <begin position="176"/>
        <end position="393"/>
    </location>
</feature>
<feature type="transmembrane region" description="Helical" evidence="1">
    <location>
        <begin position="106"/>
        <end position="129"/>
    </location>
</feature>
<proteinExistence type="predicted"/>
<gene>
    <name evidence="3" type="ORF">MNBD_ALPHA01-1201</name>
</gene>
<dbReference type="InterPro" id="IPR020846">
    <property type="entry name" value="MFS_dom"/>
</dbReference>
<feature type="transmembrane region" description="Helical" evidence="1">
    <location>
        <begin position="264"/>
        <end position="284"/>
    </location>
</feature>
<feature type="non-terminal residue" evidence="3">
    <location>
        <position position="393"/>
    </location>
</feature>
<dbReference type="PANTHER" id="PTHR23534">
    <property type="entry name" value="MFS PERMEASE"/>
    <property type="match status" value="1"/>
</dbReference>
<dbReference type="Pfam" id="PF07690">
    <property type="entry name" value="MFS_1"/>
    <property type="match status" value="1"/>
</dbReference>
<evidence type="ECO:0000256" key="1">
    <source>
        <dbReference type="SAM" id="Phobius"/>
    </source>
</evidence>
<reference evidence="3" key="1">
    <citation type="submission" date="2018-06" db="EMBL/GenBank/DDBJ databases">
        <authorList>
            <person name="Zhirakovskaya E."/>
        </authorList>
    </citation>
    <scope>NUCLEOTIDE SEQUENCE</scope>
</reference>
<evidence type="ECO:0000259" key="2">
    <source>
        <dbReference type="PROSITE" id="PS50850"/>
    </source>
</evidence>
<accession>A0A3B0S9F1</accession>
<dbReference type="PROSITE" id="PS50850">
    <property type="entry name" value="MFS"/>
    <property type="match status" value="1"/>
</dbReference>
<keyword evidence="1" id="KW-0812">Transmembrane</keyword>
<feature type="transmembrane region" description="Helical" evidence="1">
    <location>
        <begin position="16"/>
        <end position="39"/>
    </location>
</feature>
<dbReference type="GO" id="GO:0022857">
    <property type="term" value="F:transmembrane transporter activity"/>
    <property type="evidence" value="ECO:0007669"/>
    <property type="project" value="InterPro"/>
</dbReference>